<proteinExistence type="predicted"/>
<comment type="caution">
    <text evidence="2">The sequence shown here is derived from an EMBL/GenBank/DDBJ whole genome shotgun (WGS) entry which is preliminary data.</text>
</comment>
<gene>
    <name evidence="2" type="ORF">GCM10017161_29600</name>
</gene>
<dbReference type="Proteomes" id="UP000623842">
    <property type="component" value="Unassembled WGS sequence"/>
</dbReference>
<dbReference type="EMBL" id="BNCK01000007">
    <property type="protein sequence ID" value="GHF99274.1"/>
    <property type="molecule type" value="Genomic_DNA"/>
</dbReference>
<evidence type="ECO:0000256" key="1">
    <source>
        <dbReference type="SAM" id="Phobius"/>
    </source>
</evidence>
<feature type="transmembrane region" description="Helical" evidence="1">
    <location>
        <begin position="7"/>
        <end position="25"/>
    </location>
</feature>
<protein>
    <submittedName>
        <fullName evidence="2">Uncharacterized protein</fullName>
    </submittedName>
</protein>
<dbReference type="AlphaFoldDB" id="A0A919BMF4"/>
<reference evidence="2" key="2">
    <citation type="submission" date="2020-09" db="EMBL/GenBank/DDBJ databases">
        <authorList>
            <person name="Sun Q."/>
            <person name="Kim S."/>
        </authorList>
    </citation>
    <scope>NUCLEOTIDE SEQUENCE</scope>
    <source>
        <strain evidence="2">KCTC 42731</strain>
    </source>
</reference>
<dbReference type="RefSeq" id="WP_189772140.1">
    <property type="nucleotide sequence ID" value="NZ_BNCK01000007.1"/>
</dbReference>
<keyword evidence="1" id="KW-0812">Transmembrane</keyword>
<reference evidence="2" key="1">
    <citation type="journal article" date="2014" name="Int. J. Syst. Evol. Microbiol.">
        <title>Complete genome sequence of Corynebacterium casei LMG S-19264T (=DSM 44701T), isolated from a smear-ripened cheese.</title>
        <authorList>
            <consortium name="US DOE Joint Genome Institute (JGI-PGF)"/>
            <person name="Walter F."/>
            <person name="Albersmeier A."/>
            <person name="Kalinowski J."/>
            <person name="Ruckert C."/>
        </authorList>
    </citation>
    <scope>NUCLEOTIDE SEQUENCE</scope>
    <source>
        <strain evidence="2">KCTC 42731</strain>
    </source>
</reference>
<keyword evidence="1" id="KW-1133">Transmembrane helix</keyword>
<sequence length="393" mass="45955">MKYIKLFTLYVFLILASIGLFNWFIDPFAMYWSPQIEGVNQKKPQASNRIRVTKPFRLTQVQPQVLIMGNSRTELGLSPEHEVFADKKVYNLSIAGATLHYQIDHILYAIQEVNQLETIILGIDFFDFLVSKETGHHSENQRQYQHRLAPFANWQSQKKYGVEILSLIYSLDALSSSATTLMSQQLVTDNITNLGFNDAQSYVRIMKNEGKIPLFAQKLAFIDNKLQEKSWQLRINNKDHYSPKFDKLKELIVAAKNNGIELKLFINPYHYSYLHKISDNGYFDLYLKWKEMLTVFVNDNQNELLQITDFSGFNEFTLEPENFEAPFNNMKWFWEPAHYNRELGDVILNTIYTNSTDSFGKPLTTDTIDKLLEDEKLALNKSLIMWQNLRRKL</sequence>
<accession>A0A919BMF4</accession>
<keyword evidence="3" id="KW-1185">Reference proteome</keyword>
<keyword evidence="1" id="KW-0472">Membrane</keyword>
<evidence type="ECO:0000313" key="2">
    <source>
        <dbReference type="EMBL" id="GHF99274.1"/>
    </source>
</evidence>
<evidence type="ECO:0000313" key="3">
    <source>
        <dbReference type="Proteomes" id="UP000623842"/>
    </source>
</evidence>
<organism evidence="2 3">
    <name type="scientific">Thalassotalea marina</name>
    <dbReference type="NCBI Taxonomy" id="1673741"/>
    <lineage>
        <taxon>Bacteria</taxon>
        <taxon>Pseudomonadati</taxon>
        <taxon>Pseudomonadota</taxon>
        <taxon>Gammaproteobacteria</taxon>
        <taxon>Alteromonadales</taxon>
        <taxon>Colwelliaceae</taxon>
        <taxon>Thalassotalea</taxon>
    </lineage>
</organism>
<name>A0A919BMF4_9GAMM</name>